<accession>A0ABM7UK60</accession>
<dbReference type="InterPro" id="IPR015421">
    <property type="entry name" value="PyrdxlP-dep_Trfase_major"/>
</dbReference>
<sequence>MNKPIPYGRQNITEEDISAVVEVLKSDFLTQGPKILEFEQKFANYVGSKYAVAVSNGTTALHLSVLALGLKPKQKIITTPITFAASANSALYVGAEVEFADIDPDTALIDLKKVRKLLESSPKGSYSGLIPVDLAGCPVNMEEARKIADEFGLWILEDACHAPGGYFTNVAGEKSFCGNGRYADASVFSFHPVKHIACGEGGMITTNSAEVYEELLLLRTHGITKDSNRFRLSSEEIAQGGWYYEMQELGYNYRIPDILAALGVSQLNRANEGLARRREIAEKYDLAFSNQPQIKPLTTFKDYPGHAYHLYIIQTKDRKELYEKLKANSIYSQVHYIPLHLQPYYKSLGFKKGDFPLAEKYYEEALSIPMYPSLSDSEQDFVIQSILKD</sequence>
<dbReference type="PANTHER" id="PTHR30244">
    <property type="entry name" value="TRANSAMINASE"/>
    <property type="match status" value="1"/>
</dbReference>
<dbReference type="EMBL" id="AP025028">
    <property type="protein sequence ID" value="BDA79207.1"/>
    <property type="molecule type" value="Genomic_DNA"/>
</dbReference>
<organism evidence="3 4">
    <name type="scientific">Leptospira kobayashii</name>
    <dbReference type="NCBI Taxonomy" id="1917830"/>
    <lineage>
        <taxon>Bacteria</taxon>
        <taxon>Pseudomonadati</taxon>
        <taxon>Spirochaetota</taxon>
        <taxon>Spirochaetia</taxon>
        <taxon>Leptospirales</taxon>
        <taxon>Leptospiraceae</taxon>
        <taxon>Leptospira</taxon>
    </lineage>
</organism>
<dbReference type="InterPro" id="IPR000653">
    <property type="entry name" value="DegT/StrS_aminotransferase"/>
</dbReference>
<keyword evidence="2" id="KW-0663">Pyridoxal phosphate</keyword>
<dbReference type="PANTHER" id="PTHR30244:SF34">
    <property type="entry name" value="DTDP-4-AMINO-4,6-DIDEOXYGALACTOSE TRANSAMINASE"/>
    <property type="match status" value="1"/>
</dbReference>
<dbReference type="Proteomes" id="UP000245263">
    <property type="component" value="Chromosome 1"/>
</dbReference>
<name>A0ABM7UK60_9LEPT</name>
<comment type="similarity">
    <text evidence="1 2">Belongs to the DegT/DnrJ/EryC1 family.</text>
</comment>
<evidence type="ECO:0000256" key="2">
    <source>
        <dbReference type="RuleBase" id="RU004508"/>
    </source>
</evidence>
<dbReference type="Pfam" id="PF01041">
    <property type="entry name" value="DegT_DnrJ_EryC1"/>
    <property type="match status" value="1"/>
</dbReference>
<dbReference type="InterPro" id="IPR015424">
    <property type="entry name" value="PyrdxlP-dep_Trfase"/>
</dbReference>
<evidence type="ECO:0000313" key="3">
    <source>
        <dbReference type="EMBL" id="BDA79207.1"/>
    </source>
</evidence>
<evidence type="ECO:0000256" key="1">
    <source>
        <dbReference type="ARBA" id="ARBA00037999"/>
    </source>
</evidence>
<protein>
    <submittedName>
        <fullName evidence="3">UDP-4-amino-4, 6-dideoxy-N-acetyl-beta-L-altrosami ne transaminase</fullName>
    </submittedName>
</protein>
<dbReference type="InterPro" id="IPR015422">
    <property type="entry name" value="PyrdxlP-dep_Trfase_small"/>
</dbReference>
<keyword evidence="4" id="KW-1185">Reference proteome</keyword>
<dbReference type="CDD" id="cd00616">
    <property type="entry name" value="AHBA_syn"/>
    <property type="match status" value="1"/>
</dbReference>
<dbReference type="SUPFAM" id="SSF53383">
    <property type="entry name" value="PLP-dependent transferases"/>
    <property type="match status" value="1"/>
</dbReference>
<reference evidence="3 4" key="1">
    <citation type="submission" date="2021-08" db="EMBL/GenBank/DDBJ databases">
        <title>Complete genome sequence of Leptospira kobayashii strain E30.</title>
        <authorList>
            <person name="Nakao R."/>
            <person name="Nakamura S."/>
            <person name="Masuzawa T."/>
            <person name="Koizumi N."/>
        </authorList>
    </citation>
    <scope>NUCLEOTIDE SEQUENCE [LARGE SCALE GENOMIC DNA]</scope>
    <source>
        <strain evidence="3 4">E30</strain>
    </source>
</reference>
<dbReference type="PIRSF" id="PIRSF000390">
    <property type="entry name" value="PLP_StrS"/>
    <property type="match status" value="1"/>
</dbReference>
<gene>
    <name evidence="3" type="ORF">LPTSP3_g21370</name>
</gene>
<dbReference type="RefSeq" id="WP_109019375.1">
    <property type="nucleotide sequence ID" value="NZ_AP025028.1"/>
</dbReference>
<proteinExistence type="inferred from homology"/>
<dbReference type="Gene3D" id="3.40.640.10">
    <property type="entry name" value="Type I PLP-dependent aspartate aminotransferase-like (Major domain)"/>
    <property type="match status" value="1"/>
</dbReference>
<evidence type="ECO:0000313" key="4">
    <source>
        <dbReference type="Proteomes" id="UP000245263"/>
    </source>
</evidence>
<dbReference type="NCBIfam" id="TIGR03588">
    <property type="entry name" value="PseC"/>
    <property type="match status" value="1"/>
</dbReference>
<dbReference type="Gene3D" id="3.90.1150.10">
    <property type="entry name" value="Aspartate Aminotransferase, domain 1"/>
    <property type="match status" value="1"/>
</dbReference>
<dbReference type="InterPro" id="IPR020026">
    <property type="entry name" value="PseC"/>
</dbReference>